<accession>A0A0H5RM64</accession>
<dbReference type="AlphaFoldDB" id="A0A0H5RM64"/>
<protein>
    <submittedName>
        <fullName evidence="1">Uncharacterized protein</fullName>
    </submittedName>
</protein>
<dbReference type="EMBL" id="HACM01009347">
    <property type="protein sequence ID" value="CRZ09789.1"/>
    <property type="molecule type" value="Transcribed_RNA"/>
</dbReference>
<organism evidence="1">
    <name type="scientific">Spongospora subterranea</name>
    <dbReference type="NCBI Taxonomy" id="70186"/>
    <lineage>
        <taxon>Eukaryota</taxon>
        <taxon>Sar</taxon>
        <taxon>Rhizaria</taxon>
        <taxon>Endomyxa</taxon>
        <taxon>Phytomyxea</taxon>
        <taxon>Plasmodiophorida</taxon>
        <taxon>Plasmodiophoridae</taxon>
        <taxon>Spongospora</taxon>
    </lineage>
</organism>
<sequence length="331" mass="36817">MTAAPASEGVASSPITILPALIDFIRRNIVTLSDAPVLYSFPRPDLTVFLPPGFDAKSLEPAPEPVTCIHAACQEVLNKLCELSTLASNPLAVFSLASSIDIFCHCIRSSRFLAPSLLQTLIDDETSPVLLSLTHCLQALAKKDQSSAIGHIQKIQALHIFQAEVVFTMTDIARQKVRKYLYLMQRTIVRRRSEKFQDGEYSSLCLAWSPSLAALIETATQILSYLHAFICNRYEPDDNEPLFMANACLLSGHTTTAAQDLVFSTTMTEARRSLTCFWVSCKALIDLLAGEEQFGDEPLLQSTRGTGRQIVFHHLKKLQQARNKIREEFRS</sequence>
<proteinExistence type="predicted"/>
<reference evidence="1" key="1">
    <citation type="submission" date="2015-04" db="EMBL/GenBank/DDBJ databases">
        <title>The genome sequence of the plant pathogenic Rhizarian Plasmodiophora brassicae reveals insights in its biotrophic life cycle and the origin of chitin synthesis.</title>
        <authorList>
            <person name="Schwelm A."/>
            <person name="Fogelqvist J."/>
            <person name="Knaust A."/>
            <person name="Julke S."/>
            <person name="Lilja T."/>
            <person name="Dhandapani V."/>
            <person name="Bonilla-Rosso G."/>
            <person name="Karlsson M."/>
            <person name="Shevchenko A."/>
            <person name="Choi S.R."/>
            <person name="Kim H.G."/>
            <person name="Park J.Y."/>
            <person name="Lim Y.P."/>
            <person name="Ludwig-Muller J."/>
            <person name="Dixelius C."/>
        </authorList>
    </citation>
    <scope>NUCLEOTIDE SEQUENCE</scope>
    <source>
        <tissue evidence="1">Potato root galls</tissue>
    </source>
</reference>
<name>A0A0H5RM64_9EUKA</name>
<evidence type="ECO:0000313" key="1">
    <source>
        <dbReference type="EMBL" id="CRZ09789.1"/>
    </source>
</evidence>